<evidence type="ECO:0000256" key="5">
    <source>
        <dbReference type="ARBA" id="ARBA00022832"/>
    </source>
</evidence>
<evidence type="ECO:0000256" key="4">
    <source>
        <dbReference type="ARBA" id="ARBA00022723"/>
    </source>
</evidence>
<dbReference type="Gene3D" id="3.90.470.20">
    <property type="entry name" value="4'-phosphopantetheinyl transferase domain"/>
    <property type="match status" value="1"/>
</dbReference>
<dbReference type="HAMAP" id="MF_00101">
    <property type="entry name" value="AcpS"/>
    <property type="match status" value="1"/>
</dbReference>
<dbReference type="InterPro" id="IPR037143">
    <property type="entry name" value="4-PPantetheinyl_Trfase_dom_sf"/>
</dbReference>
<protein>
    <recommendedName>
        <fullName evidence="11">Holo-[acyl-carrier-protein] synthase</fullName>
        <shortName evidence="11">Holo-ACP synthase</shortName>
        <ecNumber evidence="11">2.7.8.7</ecNumber>
    </recommendedName>
    <alternativeName>
        <fullName evidence="11">4'-phosphopantetheinyl transferase AcpS</fullName>
    </alternativeName>
</protein>
<evidence type="ECO:0000259" key="12">
    <source>
        <dbReference type="Pfam" id="PF01648"/>
    </source>
</evidence>
<gene>
    <name evidence="11 13" type="primary">acpS</name>
    <name evidence="13" type="ORF">ATN01_01280</name>
</gene>
<keyword evidence="2 11" id="KW-0444">Lipid biosynthesis</keyword>
<dbReference type="Pfam" id="PF01648">
    <property type="entry name" value="ACPS"/>
    <property type="match status" value="1"/>
</dbReference>
<evidence type="ECO:0000313" key="13">
    <source>
        <dbReference type="EMBL" id="ANZ22473.1"/>
    </source>
</evidence>
<keyword evidence="7 11" id="KW-0443">Lipid metabolism</keyword>
<keyword evidence="5 11" id="KW-0276">Fatty acid metabolism</keyword>
<dbReference type="EC" id="2.7.8.7" evidence="11"/>
<proteinExistence type="inferred from homology"/>
<evidence type="ECO:0000256" key="3">
    <source>
        <dbReference type="ARBA" id="ARBA00022679"/>
    </source>
</evidence>
<evidence type="ECO:0000256" key="10">
    <source>
        <dbReference type="ARBA" id="ARBA00054726"/>
    </source>
</evidence>
<evidence type="ECO:0000256" key="11">
    <source>
        <dbReference type="HAMAP-Rule" id="MF_00101"/>
    </source>
</evidence>
<comment type="similarity">
    <text evidence="11">Belongs to the P-Pant transferase superfamily. AcpS family.</text>
</comment>
<dbReference type="InterPro" id="IPR004568">
    <property type="entry name" value="Ppantetheine-prot_Trfase_dom"/>
</dbReference>
<keyword evidence="1 11" id="KW-0963">Cytoplasm</keyword>
<keyword evidence="4 11" id="KW-0479">Metal-binding</keyword>
<keyword evidence="8 11" id="KW-0275">Fatty acid biosynthesis</keyword>
<comment type="catalytic activity">
    <reaction evidence="9 11">
        <text>apo-[ACP] + CoA = holo-[ACP] + adenosine 3',5'-bisphosphate + H(+)</text>
        <dbReference type="Rhea" id="RHEA:12068"/>
        <dbReference type="Rhea" id="RHEA-COMP:9685"/>
        <dbReference type="Rhea" id="RHEA-COMP:9690"/>
        <dbReference type="ChEBI" id="CHEBI:15378"/>
        <dbReference type="ChEBI" id="CHEBI:29999"/>
        <dbReference type="ChEBI" id="CHEBI:57287"/>
        <dbReference type="ChEBI" id="CHEBI:58343"/>
        <dbReference type="ChEBI" id="CHEBI:64479"/>
        <dbReference type="EC" id="2.7.8.7"/>
    </reaction>
</comment>
<dbReference type="STRING" id="118101.ATN01_01280"/>
<dbReference type="InterPro" id="IPR008278">
    <property type="entry name" value="4-PPantetheinyl_Trfase_dom"/>
</dbReference>
<dbReference type="FunFam" id="3.90.470.20:FF:000001">
    <property type="entry name" value="Holo-[acyl-carrier-protein] synthase"/>
    <property type="match status" value="1"/>
</dbReference>
<evidence type="ECO:0000256" key="8">
    <source>
        <dbReference type="ARBA" id="ARBA00023160"/>
    </source>
</evidence>
<evidence type="ECO:0000256" key="6">
    <source>
        <dbReference type="ARBA" id="ARBA00022842"/>
    </source>
</evidence>
<feature type="binding site" evidence="11">
    <location>
        <position position="58"/>
    </location>
    <ligand>
        <name>Mg(2+)</name>
        <dbReference type="ChEBI" id="CHEBI:18420"/>
    </ligand>
</feature>
<dbReference type="Proteomes" id="UP000093070">
    <property type="component" value="Chromosome"/>
</dbReference>
<dbReference type="PATRIC" id="fig|118101.4.peg.253"/>
<accession>A0A1B2H8B5</accession>
<reference evidence="13 14" key="1">
    <citation type="submission" date="2015-11" db="EMBL/GenBank/DDBJ databases">
        <title>The complete genome of Buchnera aphidicola from Diuraphis noxia biotype SAM.</title>
        <authorList>
            <person name="Burger N.F.V."/>
            <person name="Oberholster A.-M."/>
        </authorList>
    </citation>
    <scope>NUCLEOTIDE SEQUENCE [LARGE SCALE GENOMIC DNA]</scope>
    <source>
        <strain evidence="13">SAM</strain>
    </source>
</reference>
<comment type="cofactor">
    <cofactor evidence="11">
        <name>Mg(2+)</name>
        <dbReference type="ChEBI" id="CHEBI:18420"/>
    </cofactor>
</comment>
<dbReference type="RefSeq" id="WP_075433294.1">
    <property type="nucleotide sequence ID" value="NZ_CP013259.1"/>
</dbReference>
<organism evidence="13 14">
    <name type="scientific">Buchnera aphidicola subsp. Diuraphis noxia</name>
    <dbReference type="NCBI Taxonomy" id="118101"/>
    <lineage>
        <taxon>Bacteria</taxon>
        <taxon>Pseudomonadati</taxon>
        <taxon>Pseudomonadota</taxon>
        <taxon>Gammaproteobacteria</taxon>
        <taxon>Enterobacterales</taxon>
        <taxon>Erwiniaceae</taxon>
        <taxon>Buchnera</taxon>
    </lineage>
</organism>
<keyword evidence="3 11" id="KW-0808">Transferase</keyword>
<feature type="domain" description="4'-phosphopantetheinyl transferase" evidence="12">
    <location>
        <begin position="5"/>
        <end position="105"/>
    </location>
</feature>
<dbReference type="GO" id="GO:0005737">
    <property type="term" value="C:cytoplasm"/>
    <property type="evidence" value="ECO:0007669"/>
    <property type="project" value="UniProtKB-SubCell"/>
</dbReference>
<sequence length="126" mass="14460">MSIVGIGIDIVDILRIKKIFLLYRHQFAKKILSKKEWKNYMVSKNQIVFLAKKFSAKEAASKALGTGINYGITFNQLELYHNDIGKPQFCFLKNALKRAKEIQCKSIHVSISDEKLYTYSVVVLES</sequence>
<dbReference type="NCBIfam" id="TIGR00516">
    <property type="entry name" value="acpS"/>
    <property type="match status" value="1"/>
</dbReference>
<comment type="function">
    <text evidence="10">Transfers the 4'-phosphopantetheine moiety from coenzyme A to the 'Ser-36' of acyl-carrier-protein.</text>
</comment>
<keyword evidence="6 11" id="KW-0460">Magnesium</keyword>
<evidence type="ECO:0000256" key="9">
    <source>
        <dbReference type="ARBA" id="ARBA00050875"/>
    </source>
</evidence>
<dbReference type="GO" id="GO:0000287">
    <property type="term" value="F:magnesium ion binding"/>
    <property type="evidence" value="ECO:0007669"/>
    <property type="project" value="UniProtKB-UniRule"/>
</dbReference>
<name>A0A1B2H8B5_BUCDN</name>
<dbReference type="GO" id="GO:0006633">
    <property type="term" value="P:fatty acid biosynthetic process"/>
    <property type="evidence" value="ECO:0007669"/>
    <property type="project" value="UniProtKB-UniRule"/>
</dbReference>
<dbReference type="GO" id="GO:0008897">
    <property type="term" value="F:holo-[acyl-carrier-protein] synthase activity"/>
    <property type="evidence" value="ECO:0007669"/>
    <property type="project" value="UniProtKB-UniRule"/>
</dbReference>
<dbReference type="NCBIfam" id="TIGR00556">
    <property type="entry name" value="pantethn_trn"/>
    <property type="match status" value="1"/>
</dbReference>
<evidence type="ECO:0000256" key="7">
    <source>
        <dbReference type="ARBA" id="ARBA00023098"/>
    </source>
</evidence>
<feature type="binding site" evidence="11">
    <location>
        <position position="9"/>
    </location>
    <ligand>
        <name>Mg(2+)</name>
        <dbReference type="ChEBI" id="CHEBI:18420"/>
    </ligand>
</feature>
<comment type="function">
    <text evidence="11">Transfers the 4'-phosphopantetheine moiety from coenzyme A to a Ser of acyl-carrier-protein.</text>
</comment>
<dbReference type="InterPro" id="IPR002582">
    <property type="entry name" value="ACPS"/>
</dbReference>
<dbReference type="AlphaFoldDB" id="A0A1B2H8B5"/>
<evidence type="ECO:0000256" key="2">
    <source>
        <dbReference type="ARBA" id="ARBA00022516"/>
    </source>
</evidence>
<dbReference type="OrthoDB" id="517356at2"/>
<evidence type="ECO:0000256" key="1">
    <source>
        <dbReference type="ARBA" id="ARBA00022490"/>
    </source>
</evidence>
<dbReference type="EMBL" id="CP013259">
    <property type="protein sequence ID" value="ANZ22473.1"/>
    <property type="molecule type" value="Genomic_DNA"/>
</dbReference>
<evidence type="ECO:0000313" key="14">
    <source>
        <dbReference type="Proteomes" id="UP000093070"/>
    </source>
</evidence>
<comment type="subcellular location">
    <subcellularLocation>
        <location evidence="11">Cytoplasm</location>
    </subcellularLocation>
</comment>
<dbReference type="SUPFAM" id="SSF56214">
    <property type="entry name" value="4'-phosphopantetheinyl transferase"/>
    <property type="match status" value="1"/>
</dbReference>